<evidence type="ECO:0000313" key="1">
    <source>
        <dbReference type="EMBL" id="CAB3979632.1"/>
    </source>
</evidence>
<evidence type="ECO:0000313" key="2">
    <source>
        <dbReference type="Proteomes" id="UP001152795"/>
    </source>
</evidence>
<dbReference type="GO" id="GO:0003676">
    <property type="term" value="F:nucleic acid binding"/>
    <property type="evidence" value="ECO:0007669"/>
    <property type="project" value="InterPro"/>
</dbReference>
<accession>A0A7D9HE03</accession>
<dbReference type="Gene3D" id="3.30.420.10">
    <property type="entry name" value="Ribonuclease H-like superfamily/Ribonuclease H"/>
    <property type="match status" value="1"/>
</dbReference>
<protein>
    <submittedName>
        <fullName evidence="1">Retrovirus-related Pol poly from transposon 412</fullName>
    </submittedName>
</protein>
<keyword evidence="2" id="KW-1185">Reference proteome</keyword>
<gene>
    <name evidence="1" type="ORF">PACLA_8A008709</name>
</gene>
<dbReference type="AlphaFoldDB" id="A0A7D9HE03"/>
<name>A0A7D9HE03_PARCT</name>
<dbReference type="EMBL" id="CACRXK020000215">
    <property type="protein sequence ID" value="CAB3979632.1"/>
    <property type="molecule type" value="Genomic_DNA"/>
</dbReference>
<proteinExistence type="predicted"/>
<comment type="caution">
    <text evidence="1">The sequence shown here is derived from an EMBL/GenBank/DDBJ whole genome shotgun (WGS) entry which is preliminary data.</text>
</comment>
<dbReference type="InterPro" id="IPR036397">
    <property type="entry name" value="RNaseH_sf"/>
</dbReference>
<dbReference type="OrthoDB" id="441971at2759"/>
<organism evidence="1 2">
    <name type="scientific">Paramuricea clavata</name>
    <name type="common">Red gorgonian</name>
    <name type="synonym">Violescent sea-whip</name>
    <dbReference type="NCBI Taxonomy" id="317549"/>
    <lineage>
        <taxon>Eukaryota</taxon>
        <taxon>Metazoa</taxon>
        <taxon>Cnidaria</taxon>
        <taxon>Anthozoa</taxon>
        <taxon>Octocorallia</taxon>
        <taxon>Malacalcyonacea</taxon>
        <taxon>Plexauridae</taxon>
        <taxon>Paramuricea</taxon>
    </lineage>
</organism>
<dbReference type="Proteomes" id="UP001152795">
    <property type="component" value="Unassembled WGS sequence"/>
</dbReference>
<reference evidence="1" key="1">
    <citation type="submission" date="2020-04" db="EMBL/GenBank/DDBJ databases">
        <authorList>
            <person name="Alioto T."/>
            <person name="Alioto T."/>
            <person name="Gomez Garrido J."/>
        </authorList>
    </citation>
    <scope>NUCLEOTIDE SEQUENCE</scope>
    <source>
        <strain evidence="1">A484AB</strain>
    </source>
</reference>
<sequence length="221" mass="24426">MSSSILPGLEGSKPLEIDSMGALVTVESNASHSPLASHSNIANVSSTINENTNVSEGISCALSVNPSLDIVNEQQIDPYLSKLIDMKKRGVTNAPTAKVQDPILKTCRKDDWDLWLDSVTFAYNTSGHDVLGVSPYGAVFGRAPRLPLELELGMPLSNPVTRNEYMQSLRSVFRDVRQIAKQQLTKVSKKRAGHKQGTNTWRPFHEGQTVMLRRPKMLEIR</sequence>